<dbReference type="Proteomes" id="UP000238730">
    <property type="component" value="Unassembled WGS sequence"/>
</dbReference>
<dbReference type="EMBL" id="MSCJ01000003">
    <property type="protein sequence ID" value="PQJ61919.1"/>
    <property type="molecule type" value="Genomic_DNA"/>
</dbReference>
<evidence type="ECO:0000313" key="2">
    <source>
        <dbReference type="Proteomes" id="UP000238730"/>
    </source>
</evidence>
<evidence type="ECO:0008006" key="3">
    <source>
        <dbReference type="Google" id="ProtNLM"/>
    </source>
</evidence>
<accession>A0A2S7VIL6</accession>
<sequence>MKKLIITSLISSTILLTGCNAIKEQAAGMVLGDKFVQANEQLNHCDLSSLTYLKSAAADDKNPIVQNAALLVLGAHFAADGNMRAVDTMAQKIANMSDTTTFAEQRKAIIESGKETAKDRIENGFTANCK</sequence>
<reference evidence="1 2" key="1">
    <citation type="submission" date="2016-12" db="EMBL/GenBank/DDBJ databases">
        <title>Diversity of luminous bacteria.</title>
        <authorList>
            <person name="Yoshizawa S."/>
            <person name="Kogure K."/>
        </authorList>
    </citation>
    <scope>NUCLEOTIDE SEQUENCE [LARGE SCALE GENOMIC DNA]</scope>
    <source>
        <strain evidence="1 2">LC1-200</strain>
    </source>
</reference>
<evidence type="ECO:0000313" key="1">
    <source>
        <dbReference type="EMBL" id="PQJ61919.1"/>
    </source>
</evidence>
<gene>
    <name evidence="1" type="ORF">BTO08_16780</name>
</gene>
<name>A0A2S7VIL6_PHOAN</name>
<dbReference type="OrthoDB" id="9883202at2"/>
<protein>
    <recommendedName>
        <fullName evidence="3">Lipoprotein</fullName>
    </recommendedName>
</protein>
<organism evidence="1 2">
    <name type="scientific">Photobacterium angustum</name>
    <dbReference type="NCBI Taxonomy" id="661"/>
    <lineage>
        <taxon>Bacteria</taxon>
        <taxon>Pseudomonadati</taxon>
        <taxon>Pseudomonadota</taxon>
        <taxon>Gammaproteobacteria</taxon>
        <taxon>Vibrionales</taxon>
        <taxon>Vibrionaceae</taxon>
        <taxon>Photobacterium</taxon>
    </lineage>
</organism>
<dbReference type="AlphaFoldDB" id="A0A2S7VIL6"/>
<proteinExistence type="predicted"/>
<dbReference type="PROSITE" id="PS51257">
    <property type="entry name" value="PROKAR_LIPOPROTEIN"/>
    <property type="match status" value="1"/>
</dbReference>
<dbReference type="RefSeq" id="WP_105061764.1">
    <property type="nucleotide sequence ID" value="NZ_MSCJ01000003.1"/>
</dbReference>
<comment type="caution">
    <text evidence="1">The sequence shown here is derived from an EMBL/GenBank/DDBJ whole genome shotgun (WGS) entry which is preliminary data.</text>
</comment>